<name>A0A8K0C5T2_IGNLU</name>
<proteinExistence type="predicted"/>
<gene>
    <name evidence="2" type="ORF">ILUMI_25263</name>
</gene>
<dbReference type="AlphaFoldDB" id="A0A8K0C5T2"/>
<dbReference type="EMBL" id="VTPC01090886">
    <property type="protein sequence ID" value="KAF2880914.1"/>
    <property type="molecule type" value="Genomic_DNA"/>
</dbReference>
<accession>A0A8K0C5T2</accession>
<dbReference type="Proteomes" id="UP000801492">
    <property type="component" value="Unassembled WGS sequence"/>
</dbReference>
<evidence type="ECO:0000256" key="1">
    <source>
        <dbReference type="SAM" id="MobiDB-lite"/>
    </source>
</evidence>
<dbReference type="OrthoDB" id="8045193at2759"/>
<reference evidence="2" key="1">
    <citation type="submission" date="2019-08" db="EMBL/GenBank/DDBJ databases">
        <title>The genome of the North American firefly Photinus pyralis.</title>
        <authorList>
            <consortium name="Photinus pyralis genome working group"/>
            <person name="Fallon T.R."/>
            <person name="Sander Lower S.E."/>
            <person name="Weng J.-K."/>
        </authorList>
    </citation>
    <scope>NUCLEOTIDE SEQUENCE</scope>
    <source>
        <strain evidence="2">TRF0915ILg1</strain>
        <tissue evidence="2">Whole body</tissue>
    </source>
</reference>
<evidence type="ECO:0000313" key="3">
    <source>
        <dbReference type="Proteomes" id="UP000801492"/>
    </source>
</evidence>
<feature type="compositionally biased region" description="Basic residues" evidence="1">
    <location>
        <begin position="185"/>
        <end position="197"/>
    </location>
</feature>
<sequence>MTHLDAEMVADIVMESKDGRTPLLTNTIKDPLLFLHDVIGNDDFCGETLYGCFRQRDLALVRYSKATTDFLEQNGVDFVAKDMNLQKSATMKRKSYWTSGQCIYFESNSNLTPVATVLPHTDIELDYSTSDDHVPDSEDISEDDSLENVYLKKSTKNNCHVKQSVAIGEDPFENHYEDARSHNDRRGKHKNHPKISQKAKETVRITISHKYLETGHTHMEADTIHAAIEKTKRNTTAEIEVPKANLIRLTQRKPPIKVIELEQKDFLNFKFLLTKTLIHRKKKSFGEPVQRLEIKWMQYTTDSPGIINYEEIVDENQPFKMLDLTRTTNKKSPLPTVEHIIFNANLLKSCNIDIGPFSTKPQN</sequence>
<feature type="compositionally biased region" description="Basic and acidic residues" evidence="1">
    <location>
        <begin position="172"/>
        <end position="184"/>
    </location>
</feature>
<organism evidence="2 3">
    <name type="scientific">Ignelater luminosus</name>
    <name type="common">Cucubano</name>
    <name type="synonym">Pyrophorus luminosus</name>
    <dbReference type="NCBI Taxonomy" id="2038154"/>
    <lineage>
        <taxon>Eukaryota</taxon>
        <taxon>Metazoa</taxon>
        <taxon>Ecdysozoa</taxon>
        <taxon>Arthropoda</taxon>
        <taxon>Hexapoda</taxon>
        <taxon>Insecta</taxon>
        <taxon>Pterygota</taxon>
        <taxon>Neoptera</taxon>
        <taxon>Endopterygota</taxon>
        <taxon>Coleoptera</taxon>
        <taxon>Polyphaga</taxon>
        <taxon>Elateriformia</taxon>
        <taxon>Elateroidea</taxon>
        <taxon>Elateridae</taxon>
        <taxon>Agrypninae</taxon>
        <taxon>Pyrophorini</taxon>
        <taxon>Ignelater</taxon>
    </lineage>
</organism>
<protein>
    <submittedName>
        <fullName evidence="2">Uncharacterized protein</fullName>
    </submittedName>
</protein>
<keyword evidence="3" id="KW-1185">Reference proteome</keyword>
<feature type="region of interest" description="Disordered" evidence="1">
    <location>
        <begin position="172"/>
        <end position="200"/>
    </location>
</feature>
<comment type="caution">
    <text evidence="2">The sequence shown here is derived from an EMBL/GenBank/DDBJ whole genome shotgun (WGS) entry which is preliminary data.</text>
</comment>
<evidence type="ECO:0000313" key="2">
    <source>
        <dbReference type="EMBL" id="KAF2880914.1"/>
    </source>
</evidence>